<comment type="caution">
    <text evidence="3">The sequence shown here is derived from an EMBL/GenBank/DDBJ whole genome shotgun (WGS) entry which is preliminary data.</text>
</comment>
<gene>
    <name evidence="3" type="ORF">FGK64_20365</name>
</gene>
<proteinExistence type="predicted"/>
<dbReference type="InterPro" id="IPR006076">
    <property type="entry name" value="FAD-dep_OxRdtase"/>
</dbReference>
<organism evidence="3 4">
    <name type="scientific">Arenibacterium halophilum</name>
    <dbReference type="NCBI Taxonomy" id="2583821"/>
    <lineage>
        <taxon>Bacteria</taxon>
        <taxon>Pseudomonadati</taxon>
        <taxon>Pseudomonadota</taxon>
        <taxon>Alphaproteobacteria</taxon>
        <taxon>Rhodobacterales</taxon>
        <taxon>Paracoccaceae</taxon>
        <taxon>Arenibacterium</taxon>
    </lineage>
</organism>
<sequence length="388" mass="41182">MRVTPGRDRVVSETADIIVIGGGIAGASLAWQLRGTHRVVILESENSPSHHATGRSAALMTPYAGAPMIRAASLASRSFLLSPPNGFSPVPLTSSRGVLRLAAEDGRDTLVAALKEGLEIGRPLSMLGRDDLLAMGLPISERVTCGLLDTEAQDIDVDALHRSYLKGSQADLRLNAPVQKIRRSGPDWIVETPQGAITAPVVVNAAGAFADRVAQLAGLAPIGLTPCKRTIAHFDIPGHQTAQWPLLADPQFSFYVKPEATGILLSPSDATPSDPGEVWPDDMDIAIAVDRMQDWLKLTVRRPKASWSGLRSFFPDEDPVAGFDAEADGFFWYAGQGGYGIQSSPALSRVAAAILRNDTIPPDLTAAGLTGAALSPSRFSEQLRKGLS</sequence>
<dbReference type="PANTHER" id="PTHR13847">
    <property type="entry name" value="SARCOSINE DEHYDROGENASE-RELATED"/>
    <property type="match status" value="1"/>
</dbReference>
<dbReference type="SUPFAM" id="SSF51905">
    <property type="entry name" value="FAD/NAD(P)-binding domain"/>
    <property type="match status" value="1"/>
</dbReference>
<evidence type="ECO:0000313" key="3">
    <source>
        <dbReference type="EMBL" id="TMV08321.1"/>
    </source>
</evidence>
<dbReference type="PANTHER" id="PTHR13847:SF287">
    <property type="entry name" value="FAD-DEPENDENT OXIDOREDUCTASE DOMAIN-CONTAINING PROTEIN 1"/>
    <property type="match status" value="1"/>
</dbReference>
<evidence type="ECO:0000259" key="2">
    <source>
        <dbReference type="Pfam" id="PF01266"/>
    </source>
</evidence>
<evidence type="ECO:0000256" key="1">
    <source>
        <dbReference type="ARBA" id="ARBA00023002"/>
    </source>
</evidence>
<reference evidence="3 4" key="1">
    <citation type="submission" date="2019-05" db="EMBL/GenBank/DDBJ databases">
        <title>Marivita sp. nov. isolated from sea sediment.</title>
        <authorList>
            <person name="Kim W."/>
        </authorList>
    </citation>
    <scope>NUCLEOTIDE SEQUENCE [LARGE SCALE GENOMIC DNA]</scope>
    <source>
        <strain evidence="3 4">CAU 1492</strain>
    </source>
</reference>
<dbReference type="Proteomes" id="UP001191082">
    <property type="component" value="Unassembled WGS sequence"/>
</dbReference>
<dbReference type="InterPro" id="IPR036188">
    <property type="entry name" value="FAD/NAD-bd_sf"/>
</dbReference>
<evidence type="ECO:0000313" key="4">
    <source>
        <dbReference type="Proteomes" id="UP001191082"/>
    </source>
</evidence>
<keyword evidence="1" id="KW-0560">Oxidoreductase</keyword>
<accession>A0ABY2WZE7</accession>
<dbReference type="Pfam" id="PF01266">
    <property type="entry name" value="DAO"/>
    <property type="match status" value="1"/>
</dbReference>
<feature type="domain" description="FAD dependent oxidoreductase" evidence="2">
    <location>
        <begin position="16"/>
        <end position="353"/>
    </location>
</feature>
<name>A0ABY2WZE7_9RHOB</name>
<dbReference type="Gene3D" id="3.50.50.60">
    <property type="entry name" value="FAD/NAD(P)-binding domain"/>
    <property type="match status" value="1"/>
</dbReference>
<keyword evidence="4" id="KW-1185">Reference proteome</keyword>
<protein>
    <submittedName>
        <fullName evidence="3">FAD-binding oxidoreductase</fullName>
    </submittedName>
</protein>
<dbReference type="EMBL" id="VCPC01000006">
    <property type="protein sequence ID" value="TMV08321.1"/>
    <property type="molecule type" value="Genomic_DNA"/>
</dbReference>
<dbReference type="Gene3D" id="3.30.9.10">
    <property type="entry name" value="D-Amino Acid Oxidase, subunit A, domain 2"/>
    <property type="match status" value="1"/>
</dbReference>